<organism evidence="2 3">
    <name type="scientific">Amycolatopsis magusensis</name>
    <dbReference type="NCBI Taxonomy" id="882444"/>
    <lineage>
        <taxon>Bacteria</taxon>
        <taxon>Bacillati</taxon>
        <taxon>Actinomycetota</taxon>
        <taxon>Actinomycetes</taxon>
        <taxon>Pseudonocardiales</taxon>
        <taxon>Pseudonocardiaceae</taxon>
        <taxon>Amycolatopsis</taxon>
    </lineage>
</organism>
<comment type="caution">
    <text evidence="2">The sequence shown here is derived from an EMBL/GenBank/DDBJ whole genome shotgun (WGS) entry which is preliminary data.</text>
</comment>
<dbReference type="PANTHER" id="PTHR35010:SF2">
    <property type="entry name" value="BLL4672 PROTEIN"/>
    <property type="match status" value="1"/>
</dbReference>
<dbReference type="Pfam" id="PF17765">
    <property type="entry name" value="MLTR_LBD"/>
    <property type="match status" value="1"/>
</dbReference>
<dbReference type="Gene3D" id="1.10.260.40">
    <property type="entry name" value="lambda repressor-like DNA-binding domains"/>
    <property type="match status" value="1"/>
</dbReference>
<dbReference type="SMART" id="SM00530">
    <property type="entry name" value="HTH_XRE"/>
    <property type="match status" value="1"/>
</dbReference>
<dbReference type="PROSITE" id="PS50943">
    <property type="entry name" value="HTH_CROC1"/>
    <property type="match status" value="1"/>
</dbReference>
<dbReference type="Proteomes" id="UP000741013">
    <property type="component" value="Unassembled WGS sequence"/>
</dbReference>
<evidence type="ECO:0000313" key="2">
    <source>
        <dbReference type="EMBL" id="MBP2181540.1"/>
    </source>
</evidence>
<dbReference type="Pfam" id="PF13560">
    <property type="entry name" value="HTH_31"/>
    <property type="match status" value="1"/>
</dbReference>
<accession>A0ABS4PQ51</accession>
<dbReference type="InterPro" id="IPR001387">
    <property type="entry name" value="Cro/C1-type_HTH"/>
</dbReference>
<dbReference type="PANTHER" id="PTHR35010">
    <property type="entry name" value="BLL4672 PROTEIN-RELATED"/>
    <property type="match status" value="1"/>
</dbReference>
<sequence>MLGDFLRTRRARLRPADVGLRDYGEFRRVPGLRREELARLAGVSPGYYTRLEQDQGGNVSDSVLEALARALRLDDEERTHLHTLANAKITANAPERLAPRHRMLLETLDSVPALILGRHVDVLAWNRRGHALLAPHLEFDARPNWARLFFLDREVRALFGESADKARDTVADLRQIAGRRPGDAVLAALIEDLRESSAEFDRLWSAHPVRACAHHTRTYHHPHAGRLTLTDELLPLPDEGGQRLVVFYAEPGSASAAALAGVGATPARAEFRGERVAVVESFSPKIER</sequence>
<dbReference type="Gene3D" id="3.30.450.180">
    <property type="match status" value="1"/>
</dbReference>
<dbReference type="InterPro" id="IPR041413">
    <property type="entry name" value="MLTR_LBD"/>
</dbReference>
<reference evidence="2 3" key="1">
    <citation type="submission" date="2021-03" db="EMBL/GenBank/DDBJ databases">
        <title>Sequencing the genomes of 1000 actinobacteria strains.</title>
        <authorList>
            <person name="Klenk H.-P."/>
        </authorList>
    </citation>
    <scope>NUCLEOTIDE SEQUENCE [LARGE SCALE GENOMIC DNA]</scope>
    <source>
        <strain evidence="2 3">DSM 45510</strain>
    </source>
</reference>
<name>A0ABS4PQ51_9PSEU</name>
<evidence type="ECO:0000259" key="1">
    <source>
        <dbReference type="PROSITE" id="PS50943"/>
    </source>
</evidence>
<dbReference type="SUPFAM" id="SSF47413">
    <property type="entry name" value="lambda repressor-like DNA-binding domains"/>
    <property type="match status" value="1"/>
</dbReference>
<proteinExistence type="predicted"/>
<dbReference type="CDD" id="cd00093">
    <property type="entry name" value="HTH_XRE"/>
    <property type="match status" value="1"/>
</dbReference>
<evidence type="ECO:0000313" key="3">
    <source>
        <dbReference type="Proteomes" id="UP000741013"/>
    </source>
</evidence>
<gene>
    <name evidence="2" type="ORF">JOM49_003066</name>
</gene>
<dbReference type="InterPro" id="IPR010982">
    <property type="entry name" value="Lambda_DNA-bd_dom_sf"/>
</dbReference>
<protein>
    <submittedName>
        <fullName evidence="2">Transcriptional regulator with XRE-family HTH domain</fullName>
    </submittedName>
</protein>
<dbReference type="EMBL" id="JAGGMS010000001">
    <property type="protein sequence ID" value="MBP2181540.1"/>
    <property type="molecule type" value="Genomic_DNA"/>
</dbReference>
<feature type="domain" description="HTH cro/C1-type" evidence="1">
    <location>
        <begin position="31"/>
        <end position="78"/>
    </location>
</feature>
<keyword evidence="3" id="KW-1185">Reference proteome</keyword>
<dbReference type="RefSeq" id="WP_209664947.1">
    <property type="nucleotide sequence ID" value="NZ_JAGGMS010000001.1"/>
</dbReference>